<evidence type="ECO:0000313" key="4">
    <source>
        <dbReference type="Proteomes" id="UP000683511"/>
    </source>
</evidence>
<evidence type="ECO:0000259" key="2">
    <source>
        <dbReference type="Pfam" id="PF24098"/>
    </source>
</evidence>
<keyword evidence="4" id="KW-1185">Reference proteome</keyword>
<evidence type="ECO:0008006" key="5">
    <source>
        <dbReference type="Google" id="ProtNLM"/>
    </source>
</evidence>
<reference evidence="3" key="1">
    <citation type="submission" date="2017-04" db="EMBL/GenBank/DDBJ databases">
        <title>Genome deletions in a multicellular cyanobacterial endosymbiont for morphological adaptation in marine diatoms.</title>
        <authorList>
            <person name="Wang Y."/>
            <person name="Gao H."/>
            <person name="Li R."/>
            <person name="Xu X."/>
        </authorList>
    </citation>
    <scope>NUCLEOTIDE SEQUENCE</scope>
    <source>
        <strain evidence="3">FACHB 800</strain>
    </source>
</reference>
<dbReference type="AlphaFoldDB" id="A0A975Y3Z5"/>
<dbReference type="Proteomes" id="UP000683511">
    <property type="component" value="Chromosome"/>
</dbReference>
<feature type="domain" description="DUF7380" evidence="2">
    <location>
        <begin position="5"/>
        <end position="166"/>
    </location>
</feature>
<gene>
    <name evidence="3" type="ORF">B6N60_01336</name>
</gene>
<protein>
    <recommendedName>
        <fullName evidence="5">DUF4209 domain-containing protein</fullName>
    </recommendedName>
</protein>
<feature type="domain" description="DUF4209" evidence="1">
    <location>
        <begin position="542"/>
        <end position="597"/>
    </location>
</feature>
<evidence type="ECO:0000259" key="1">
    <source>
        <dbReference type="Pfam" id="PF13910"/>
    </source>
</evidence>
<name>A0A975Y3Z5_9NOST</name>
<sequence>MIYLNPPLSKEDFINSGWKEVIDNSERKLCNIYYDNFRRKAQEIKDAGNDRQCAVFEILQRVTVAPIQLDLDISYSTFSDRFTDETIEFLAEIVDEVSDPELQAQIAEILWFKDKKRNYSMGHLAVHSYLESAKKLEDPQKWSRYFDRIKKSLTLGLKINYNPEIVVEYIDDVLNRYQGQDPLWLSVKLHELLQEKKTVNFLRNKQILDTPKYVDLANKGATFAESSGEWDKARKWWEIKAKWHHIEKNYEKLYKAKILGAETYIKEAEDSLVKHPTPYLKASHDLQRAFEAFERLKSQATDEERTVIDTKLEEIHKLLLEYQQQSSNELITIYSEFNISEEIELAISQVKGKKFSEAILALALLGSPQKVLDLRQMAEKNSLLSQFMPVEIKNDMGKIVARQPIEPDKAEEAVIFDMYRIANNAHRCHAQAFIEPARKQIVLENITGKSKEEDKITEKDLLELVINNPFVPEGREYLFAKGLYAGLTGDFITATHILIPQIENSVRYLLSSRGAITSGIDNKNNGIQKEDNLNSTLYPSKYPEITSIFDEDTLFDLQGLLIEHAGSNLRNKMAHGLISDDDFCSSTFSYLWWLTLRLCFGIGILVPQEIVEESNPFIKFAGMFKDDPLFDEFVEEMDKNRRELDEEIAGYEACSEGNNVA</sequence>
<dbReference type="Pfam" id="PF13910">
    <property type="entry name" value="DUF4209"/>
    <property type="match status" value="1"/>
</dbReference>
<proteinExistence type="predicted"/>
<dbReference type="KEGG" id="rsin:B6N60_01336"/>
<dbReference type="RefSeq" id="WP_190601799.1">
    <property type="nucleotide sequence ID" value="NZ_CP021056.1"/>
</dbReference>
<dbReference type="EMBL" id="CP021056">
    <property type="protein sequence ID" value="QXE22650.1"/>
    <property type="molecule type" value="Genomic_DNA"/>
</dbReference>
<dbReference type="Pfam" id="PF24098">
    <property type="entry name" value="DUF7380"/>
    <property type="match status" value="1"/>
</dbReference>
<organism evidence="3 4">
    <name type="scientific">Richelia sinica FACHB-800</name>
    <dbReference type="NCBI Taxonomy" id="1357546"/>
    <lineage>
        <taxon>Bacteria</taxon>
        <taxon>Bacillati</taxon>
        <taxon>Cyanobacteriota</taxon>
        <taxon>Cyanophyceae</taxon>
        <taxon>Nostocales</taxon>
        <taxon>Nostocaceae</taxon>
        <taxon>Richelia</taxon>
    </lineage>
</organism>
<dbReference type="InterPro" id="IPR055804">
    <property type="entry name" value="DUF7380"/>
</dbReference>
<accession>A0A975Y3Z5</accession>
<evidence type="ECO:0000313" key="3">
    <source>
        <dbReference type="EMBL" id="QXE22650.1"/>
    </source>
</evidence>
<dbReference type="InterPro" id="IPR025209">
    <property type="entry name" value="DUF4209"/>
</dbReference>